<feature type="chain" id="PRO_5034563817" evidence="1">
    <location>
        <begin position="24"/>
        <end position="85"/>
    </location>
</feature>
<dbReference type="Proteomes" id="UP000694558">
    <property type="component" value="Chromosome 2"/>
</dbReference>
<evidence type="ECO:0000256" key="1">
    <source>
        <dbReference type="SAM" id="SignalP"/>
    </source>
</evidence>
<protein>
    <submittedName>
        <fullName evidence="2">Uncharacterized protein</fullName>
    </submittedName>
</protein>
<dbReference type="AlphaFoldDB" id="A0A8D3AQT3"/>
<evidence type="ECO:0000313" key="2">
    <source>
        <dbReference type="Ensembl" id="ENSSMAP00000022023.2"/>
    </source>
</evidence>
<organism evidence="2 3">
    <name type="scientific">Scophthalmus maximus</name>
    <name type="common">Turbot</name>
    <name type="synonym">Psetta maxima</name>
    <dbReference type="NCBI Taxonomy" id="52904"/>
    <lineage>
        <taxon>Eukaryota</taxon>
        <taxon>Metazoa</taxon>
        <taxon>Chordata</taxon>
        <taxon>Craniata</taxon>
        <taxon>Vertebrata</taxon>
        <taxon>Euteleostomi</taxon>
        <taxon>Actinopterygii</taxon>
        <taxon>Neopterygii</taxon>
        <taxon>Teleostei</taxon>
        <taxon>Neoteleostei</taxon>
        <taxon>Acanthomorphata</taxon>
        <taxon>Carangaria</taxon>
        <taxon>Pleuronectiformes</taxon>
        <taxon>Pleuronectoidei</taxon>
        <taxon>Scophthalmidae</taxon>
        <taxon>Scophthalmus</taxon>
    </lineage>
</organism>
<feature type="signal peptide" evidence="1">
    <location>
        <begin position="1"/>
        <end position="23"/>
    </location>
</feature>
<reference evidence="2" key="1">
    <citation type="submission" date="2023-05" db="EMBL/GenBank/DDBJ databases">
        <title>High-quality long-read genome of Scophthalmus maximus.</title>
        <authorList>
            <person name="Lien S."/>
            <person name="Martinez P."/>
        </authorList>
    </citation>
    <scope>NUCLEOTIDE SEQUENCE [LARGE SCALE GENOMIC DNA]</scope>
</reference>
<sequence length="85" mass="9335">LVSIWFTLVSLFFTLIISPICHIKTNTMNDVISSPRYLSHLHVGSYTLRHCLLPTCLTANLGSSLQFGDETAGVSTRDPEGIGKK</sequence>
<evidence type="ECO:0000313" key="3">
    <source>
        <dbReference type="Proteomes" id="UP000694558"/>
    </source>
</evidence>
<dbReference type="GeneTree" id="ENSGT01150000287495"/>
<dbReference type="Ensembl" id="ENSSMAT00000022280.2">
    <property type="protein sequence ID" value="ENSSMAP00000022023.2"/>
    <property type="gene ID" value="ENSSMAG00000013487.2"/>
</dbReference>
<reference evidence="2" key="2">
    <citation type="submission" date="2025-08" db="UniProtKB">
        <authorList>
            <consortium name="Ensembl"/>
        </authorList>
    </citation>
    <scope>IDENTIFICATION</scope>
</reference>
<keyword evidence="1" id="KW-0732">Signal</keyword>
<name>A0A8D3AQT3_SCOMX</name>
<accession>A0A8D3AQT3</accession>
<proteinExistence type="predicted"/>